<keyword evidence="1" id="KW-0732">Signal</keyword>
<dbReference type="Pfam" id="PF22967">
    <property type="entry name" value="Ig_NUP210_1st"/>
    <property type="match status" value="1"/>
</dbReference>
<comment type="caution">
    <text evidence="3">The sequence shown here is derived from an EMBL/GenBank/DDBJ whole genome shotgun (WGS) entry which is preliminary data.</text>
</comment>
<feature type="chain" id="PRO_5042988469" description="NUP210 Ig-like domain-containing protein" evidence="1">
    <location>
        <begin position="21"/>
        <end position="99"/>
    </location>
</feature>
<dbReference type="PANTHER" id="PTHR23019">
    <property type="entry name" value="NUCLEAR PORE MEMBRANE GLYCOPROTEIN GP210-RELATED"/>
    <property type="match status" value="1"/>
</dbReference>
<evidence type="ECO:0000259" key="2">
    <source>
        <dbReference type="Pfam" id="PF22967"/>
    </source>
</evidence>
<accession>A0AAP0NGF5</accession>
<feature type="domain" description="NUP210 Ig-like" evidence="2">
    <location>
        <begin position="32"/>
        <end position="89"/>
    </location>
</feature>
<dbReference type="EMBL" id="JBBPBK010000013">
    <property type="protein sequence ID" value="KAK9271612.1"/>
    <property type="molecule type" value="Genomic_DNA"/>
</dbReference>
<evidence type="ECO:0000313" key="4">
    <source>
        <dbReference type="Proteomes" id="UP001415857"/>
    </source>
</evidence>
<evidence type="ECO:0000256" key="1">
    <source>
        <dbReference type="SAM" id="SignalP"/>
    </source>
</evidence>
<dbReference type="InterPro" id="IPR055096">
    <property type="entry name" value="Ig_NUP210_1st"/>
</dbReference>
<name>A0AAP0NGF5_LIQFO</name>
<keyword evidence="4" id="KW-1185">Reference proteome</keyword>
<dbReference type="PANTHER" id="PTHR23019:SF0">
    <property type="entry name" value="NUCLEAR PORE MEMBRANE GLYCOPROTEIN 210"/>
    <property type="match status" value="1"/>
</dbReference>
<protein>
    <recommendedName>
        <fullName evidence="2">NUP210 Ig-like domain-containing protein</fullName>
    </recommendedName>
</protein>
<gene>
    <name evidence="3" type="ORF">L1049_001975</name>
</gene>
<reference evidence="3 4" key="1">
    <citation type="journal article" date="2024" name="Plant J.">
        <title>Genome sequences and population genomics reveal climatic adaptation and genomic divergence between two closely related sweetgum species.</title>
        <authorList>
            <person name="Xu W.Q."/>
            <person name="Ren C.Q."/>
            <person name="Zhang X.Y."/>
            <person name="Comes H.P."/>
            <person name="Liu X.H."/>
            <person name="Li Y.G."/>
            <person name="Kettle C.J."/>
            <person name="Jalonen R."/>
            <person name="Gaisberger H."/>
            <person name="Ma Y.Z."/>
            <person name="Qiu Y.X."/>
        </authorList>
    </citation>
    <scope>NUCLEOTIDE SEQUENCE [LARGE SCALE GENOMIC DNA]</scope>
    <source>
        <strain evidence="3">Hangzhou</strain>
    </source>
</reference>
<dbReference type="Proteomes" id="UP001415857">
    <property type="component" value="Unassembled WGS sequence"/>
</dbReference>
<dbReference type="AlphaFoldDB" id="A0AAP0NGF5"/>
<feature type="signal peptide" evidence="1">
    <location>
        <begin position="1"/>
        <end position="20"/>
    </location>
</feature>
<evidence type="ECO:0000313" key="3">
    <source>
        <dbReference type="EMBL" id="KAK9271612.1"/>
    </source>
</evidence>
<proteinExistence type="predicted"/>
<organism evidence="3 4">
    <name type="scientific">Liquidambar formosana</name>
    <name type="common">Formosan gum</name>
    <dbReference type="NCBI Taxonomy" id="63359"/>
    <lineage>
        <taxon>Eukaryota</taxon>
        <taxon>Viridiplantae</taxon>
        <taxon>Streptophyta</taxon>
        <taxon>Embryophyta</taxon>
        <taxon>Tracheophyta</taxon>
        <taxon>Spermatophyta</taxon>
        <taxon>Magnoliopsida</taxon>
        <taxon>eudicotyledons</taxon>
        <taxon>Gunneridae</taxon>
        <taxon>Pentapetalae</taxon>
        <taxon>Saxifragales</taxon>
        <taxon>Altingiaceae</taxon>
        <taxon>Liquidambar</taxon>
    </lineage>
</organism>
<sequence length="99" mass="10941">MFTSATLFVLLVLLVNYASSHLGSGPHIADVNLLLPPKMTHPVEYLLQGSDGCFKWSWDHHDILSVLPEYNSSSRCSTSARVRSIASYSRSEGDCCLCH</sequence>
<dbReference type="InterPro" id="IPR045197">
    <property type="entry name" value="NUP210-like"/>
</dbReference>